<dbReference type="CDD" id="cd01650">
    <property type="entry name" value="RT_nLTR_like"/>
    <property type="match status" value="1"/>
</dbReference>
<sequence>AFERFHRKTVRSLKDDEGWVHEAEGEIQTLIISYFIDIFQSSRPDIHAIDECLATLVPRVSDDMNAMLTRPFSPEEVKQALNQMHPLKSSGPDGMSPIFFQKFWHIVGSDTASCVLCFLNEGVLDPALNHTHIVLLPKCACLERVTDFRPISFCNVVHKIASKAIANRLKPLLGSIISESQFAFVPGRLTTDNVLVAHELNFYLTHNYWGSSGHISLKLDINKAYDHVGWIFLERVLVRLGSHATFVKLIMHCVSSAFFILVEWRHLVVYFSRRSGLEISKAVLQTLEEASGFKMNIGKSVVVFSKNTLAHVPSELAMILGVPMVPKHDKYLELPSIVEQSKRTVFDSIKDRIWRKMQCWSTKKLSQAGRMVMIKSVL</sequence>
<dbReference type="SUPFAM" id="SSF56672">
    <property type="entry name" value="DNA/RNA polymerases"/>
    <property type="match status" value="1"/>
</dbReference>
<evidence type="ECO:0000313" key="2">
    <source>
        <dbReference type="EMBL" id="KAL0410941.1"/>
    </source>
</evidence>
<dbReference type="EMBL" id="JACGWN010000013">
    <property type="protein sequence ID" value="KAL0410941.1"/>
    <property type="molecule type" value="Genomic_DNA"/>
</dbReference>
<dbReference type="InterPro" id="IPR052343">
    <property type="entry name" value="Retrotransposon-Effector_Assoc"/>
</dbReference>
<proteinExistence type="predicted"/>
<feature type="domain" description="Reverse transcriptase" evidence="1">
    <location>
        <begin position="146"/>
        <end position="253"/>
    </location>
</feature>
<name>A0AAW2U5C3_9LAMI</name>
<dbReference type="InterPro" id="IPR043502">
    <property type="entry name" value="DNA/RNA_pol_sf"/>
</dbReference>
<dbReference type="AlphaFoldDB" id="A0AAW2U5C3"/>
<accession>A0AAW2U5C3</accession>
<feature type="non-terminal residue" evidence="2">
    <location>
        <position position="1"/>
    </location>
</feature>
<dbReference type="InterPro" id="IPR000477">
    <property type="entry name" value="RT_dom"/>
</dbReference>
<dbReference type="PANTHER" id="PTHR46890:SF48">
    <property type="entry name" value="RNA-DIRECTED DNA POLYMERASE"/>
    <property type="match status" value="1"/>
</dbReference>
<reference evidence="2" key="1">
    <citation type="submission" date="2020-06" db="EMBL/GenBank/DDBJ databases">
        <authorList>
            <person name="Li T."/>
            <person name="Hu X."/>
            <person name="Zhang T."/>
            <person name="Song X."/>
            <person name="Zhang H."/>
            <person name="Dai N."/>
            <person name="Sheng W."/>
            <person name="Hou X."/>
            <person name="Wei L."/>
        </authorList>
    </citation>
    <scope>NUCLEOTIDE SEQUENCE</scope>
    <source>
        <strain evidence="2">KEN1</strain>
        <tissue evidence="2">Leaf</tissue>
    </source>
</reference>
<dbReference type="Pfam" id="PF00078">
    <property type="entry name" value="RVT_1"/>
    <property type="match status" value="1"/>
</dbReference>
<evidence type="ECO:0000259" key="1">
    <source>
        <dbReference type="Pfam" id="PF00078"/>
    </source>
</evidence>
<dbReference type="PANTHER" id="PTHR46890">
    <property type="entry name" value="NON-LTR RETROLELEMENT REVERSE TRANSCRIPTASE-LIKE PROTEIN-RELATED"/>
    <property type="match status" value="1"/>
</dbReference>
<gene>
    <name evidence="2" type="ORF">Slati_3683800</name>
</gene>
<organism evidence="2">
    <name type="scientific">Sesamum latifolium</name>
    <dbReference type="NCBI Taxonomy" id="2727402"/>
    <lineage>
        <taxon>Eukaryota</taxon>
        <taxon>Viridiplantae</taxon>
        <taxon>Streptophyta</taxon>
        <taxon>Embryophyta</taxon>
        <taxon>Tracheophyta</taxon>
        <taxon>Spermatophyta</taxon>
        <taxon>Magnoliopsida</taxon>
        <taxon>eudicotyledons</taxon>
        <taxon>Gunneridae</taxon>
        <taxon>Pentapetalae</taxon>
        <taxon>asterids</taxon>
        <taxon>lamiids</taxon>
        <taxon>Lamiales</taxon>
        <taxon>Pedaliaceae</taxon>
        <taxon>Sesamum</taxon>
    </lineage>
</organism>
<comment type="caution">
    <text evidence="2">The sequence shown here is derived from an EMBL/GenBank/DDBJ whole genome shotgun (WGS) entry which is preliminary data.</text>
</comment>
<protein>
    <recommendedName>
        <fullName evidence="1">Reverse transcriptase domain-containing protein</fullName>
    </recommendedName>
</protein>
<reference evidence="2" key="2">
    <citation type="journal article" date="2024" name="Plant">
        <title>Genomic evolution and insights into agronomic trait innovations of Sesamum species.</title>
        <authorList>
            <person name="Miao H."/>
            <person name="Wang L."/>
            <person name="Qu L."/>
            <person name="Liu H."/>
            <person name="Sun Y."/>
            <person name="Le M."/>
            <person name="Wang Q."/>
            <person name="Wei S."/>
            <person name="Zheng Y."/>
            <person name="Lin W."/>
            <person name="Duan Y."/>
            <person name="Cao H."/>
            <person name="Xiong S."/>
            <person name="Wang X."/>
            <person name="Wei L."/>
            <person name="Li C."/>
            <person name="Ma Q."/>
            <person name="Ju M."/>
            <person name="Zhao R."/>
            <person name="Li G."/>
            <person name="Mu C."/>
            <person name="Tian Q."/>
            <person name="Mei H."/>
            <person name="Zhang T."/>
            <person name="Gao T."/>
            <person name="Zhang H."/>
        </authorList>
    </citation>
    <scope>NUCLEOTIDE SEQUENCE</scope>
    <source>
        <strain evidence="2">KEN1</strain>
    </source>
</reference>